<evidence type="ECO:0000313" key="2">
    <source>
        <dbReference type="EMBL" id="PLW32805.1"/>
    </source>
</evidence>
<comment type="caution">
    <text evidence="2">The sequence shown here is derived from an EMBL/GenBank/DDBJ whole genome shotgun (WGS) entry which is preliminary data.</text>
</comment>
<proteinExistence type="predicted"/>
<feature type="compositionally biased region" description="Polar residues" evidence="1">
    <location>
        <begin position="156"/>
        <end position="171"/>
    </location>
</feature>
<feature type="compositionally biased region" description="Polar residues" evidence="1">
    <location>
        <begin position="204"/>
        <end position="221"/>
    </location>
</feature>
<dbReference type="Proteomes" id="UP000235388">
    <property type="component" value="Unassembled WGS sequence"/>
</dbReference>
<organism evidence="2 3">
    <name type="scientific">Puccinia coronata f. sp. avenae</name>
    <dbReference type="NCBI Taxonomy" id="200324"/>
    <lineage>
        <taxon>Eukaryota</taxon>
        <taxon>Fungi</taxon>
        <taxon>Dikarya</taxon>
        <taxon>Basidiomycota</taxon>
        <taxon>Pucciniomycotina</taxon>
        <taxon>Pucciniomycetes</taxon>
        <taxon>Pucciniales</taxon>
        <taxon>Pucciniaceae</taxon>
        <taxon>Puccinia</taxon>
    </lineage>
</organism>
<sequence>MLNLTADPKNEDPPSSDLSDISEKTEIPDTKLAKVQNRSDNAASRNPSLPPSSMTSSIDDSEITIITPEAFVQNVQEKSEVLKDIVLDKTLPLSVRNHMKKALEAMEKSIVAIQNGKSLPAQEEVEVGVQNLPRKRNLSTAASKSPKKTRHKLTSEGVTTNSLNDTLQESTSKNKETQPLSDAPMKPKKCAETNLALQQISHSNNGESLESATLPLTNPNQIVEKPKKSIKTSTNPAEPSSNQSQTPDAPNGCEDLPVNQGTAQPIQDDVQPNQVILRANQHKNSEPIEDVVQPNQQNVQSKQEKSSSTTSQPSKESTNPDAHLDGEPRPVSSNLRSHGPITKKYHNILKPIHQLYSHTIVYDGFKMALDSITQLYSIRTKQFLPAKTFSDTLSSRIQFHPVAGTSIKSWLKDLRRNGPDIFSPCPNEPFFRPDVWKFPSKGAKEPTEPEIGSELFHLFSMLCHPTEANQFKWASIFFQAVSLVAKDINSLPVYNNSTDPEDELGPEISMINYFIRCITSPNATSENATTSLEHKISFAALDNSLQDA</sequence>
<protein>
    <submittedName>
        <fullName evidence="2">Uncharacterized protein</fullName>
    </submittedName>
</protein>
<feature type="region of interest" description="Disordered" evidence="1">
    <location>
        <begin position="204"/>
        <end position="270"/>
    </location>
</feature>
<evidence type="ECO:0000256" key="1">
    <source>
        <dbReference type="SAM" id="MobiDB-lite"/>
    </source>
</evidence>
<feature type="region of interest" description="Disordered" evidence="1">
    <location>
        <begin position="132"/>
        <end position="189"/>
    </location>
</feature>
<keyword evidence="3" id="KW-1185">Reference proteome</keyword>
<feature type="region of interest" description="Disordered" evidence="1">
    <location>
        <begin position="1"/>
        <end position="57"/>
    </location>
</feature>
<dbReference type="AlphaFoldDB" id="A0A2N5U4W4"/>
<reference evidence="2 3" key="1">
    <citation type="submission" date="2017-11" db="EMBL/GenBank/DDBJ databases">
        <title>De novo assembly and phasing of dikaryotic genomes from two isolates of Puccinia coronata f. sp. avenae, the causal agent of oat crown rust.</title>
        <authorList>
            <person name="Miller M.E."/>
            <person name="Zhang Y."/>
            <person name="Omidvar V."/>
            <person name="Sperschneider J."/>
            <person name="Schwessinger B."/>
            <person name="Raley C."/>
            <person name="Palmer J.M."/>
            <person name="Garnica D."/>
            <person name="Upadhyaya N."/>
            <person name="Rathjen J."/>
            <person name="Taylor J.M."/>
            <person name="Park R.F."/>
            <person name="Dodds P.N."/>
            <person name="Hirsch C.D."/>
            <person name="Kianian S.F."/>
            <person name="Figueroa M."/>
        </authorList>
    </citation>
    <scope>NUCLEOTIDE SEQUENCE [LARGE SCALE GENOMIC DNA]</scope>
    <source>
        <strain evidence="2">12NC29</strain>
    </source>
</reference>
<feature type="compositionally biased region" description="Low complexity" evidence="1">
    <location>
        <begin position="306"/>
        <end position="317"/>
    </location>
</feature>
<feature type="compositionally biased region" description="Polar residues" evidence="1">
    <location>
        <begin position="231"/>
        <end position="248"/>
    </location>
</feature>
<feature type="region of interest" description="Disordered" evidence="1">
    <location>
        <begin position="284"/>
        <end position="339"/>
    </location>
</feature>
<feature type="compositionally biased region" description="Polar residues" evidence="1">
    <location>
        <begin position="36"/>
        <end position="47"/>
    </location>
</feature>
<name>A0A2N5U4W4_9BASI</name>
<accession>A0A2N5U4W4</accession>
<gene>
    <name evidence="2" type="ORF">PCANC_18832</name>
</gene>
<dbReference type="EMBL" id="PGCJ01000314">
    <property type="protein sequence ID" value="PLW32805.1"/>
    <property type="molecule type" value="Genomic_DNA"/>
</dbReference>
<feature type="compositionally biased region" description="Polar residues" evidence="1">
    <location>
        <begin position="259"/>
        <end position="270"/>
    </location>
</feature>
<evidence type="ECO:0000313" key="3">
    <source>
        <dbReference type="Proteomes" id="UP000235388"/>
    </source>
</evidence>
<dbReference type="OrthoDB" id="2506555at2759"/>
<feature type="compositionally biased region" description="Basic and acidic residues" evidence="1">
    <location>
        <begin position="21"/>
        <end position="32"/>
    </location>
</feature>